<proteinExistence type="predicted"/>
<sequence length="57" mass="6534">MTKLTSLSHISCTSRPWSIEEDHSLVYAIALRGGHDWDQVMTERTPDPEDEEGQFDD</sequence>
<name>A0A238FMX3_9BASI</name>
<dbReference type="AlphaFoldDB" id="A0A238FMX3"/>
<reference evidence="3" key="1">
    <citation type="submission" date="2016-09" db="EMBL/GenBank/DDBJ databases">
        <authorList>
            <person name="Jeantristanb JTB J.-T."/>
            <person name="Ricardo R."/>
        </authorList>
    </citation>
    <scope>NUCLEOTIDE SEQUENCE [LARGE SCALE GENOMIC DNA]</scope>
</reference>
<dbReference type="Proteomes" id="UP000198372">
    <property type="component" value="Unassembled WGS sequence"/>
</dbReference>
<dbReference type="EMBL" id="FMSP01000023">
    <property type="protein sequence ID" value="SCV74515.1"/>
    <property type="molecule type" value="Genomic_DNA"/>
</dbReference>
<organism evidence="2 3">
    <name type="scientific">Microbotryum intermedium</name>
    <dbReference type="NCBI Taxonomy" id="269621"/>
    <lineage>
        <taxon>Eukaryota</taxon>
        <taxon>Fungi</taxon>
        <taxon>Dikarya</taxon>
        <taxon>Basidiomycota</taxon>
        <taxon>Pucciniomycotina</taxon>
        <taxon>Microbotryomycetes</taxon>
        <taxon>Microbotryales</taxon>
        <taxon>Microbotryaceae</taxon>
        <taxon>Microbotryum</taxon>
    </lineage>
</organism>
<dbReference type="SUPFAM" id="SSF46689">
    <property type="entry name" value="Homeodomain-like"/>
    <property type="match status" value="1"/>
</dbReference>
<keyword evidence="3" id="KW-1185">Reference proteome</keyword>
<evidence type="ECO:0000256" key="1">
    <source>
        <dbReference type="SAM" id="MobiDB-lite"/>
    </source>
</evidence>
<gene>
    <name evidence="2" type="ORF">BQ2448_7544</name>
</gene>
<feature type="compositionally biased region" description="Acidic residues" evidence="1">
    <location>
        <begin position="48"/>
        <end position="57"/>
    </location>
</feature>
<evidence type="ECO:0000313" key="2">
    <source>
        <dbReference type="EMBL" id="SCV74515.1"/>
    </source>
</evidence>
<evidence type="ECO:0000313" key="3">
    <source>
        <dbReference type="Proteomes" id="UP000198372"/>
    </source>
</evidence>
<feature type="region of interest" description="Disordered" evidence="1">
    <location>
        <begin position="38"/>
        <end position="57"/>
    </location>
</feature>
<protein>
    <submittedName>
        <fullName evidence="2">BQ2448_7544 protein</fullName>
    </submittedName>
</protein>
<dbReference type="InterPro" id="IPR009057">
    <property type="entry name" value="Homeodomain-like_sf"/>
</dbReference>
<accession>A0A238FMX3</accession>